<evidence type="ECO:0000313" key="1">
    <source>
        <dbReference type="EMBL" id="KOH46027.1"/>
    </source>
</evidence>
<protein>
    <submittedName>
        <fullName evidence="1">Uncharacterized protein</fullName>
    </submittedName>
</protein>
<proteinExistence type="predicted"/>
<dbReference type="Proteomes" id="UP000036958">
    <property type="component" value="Unassembled WGS sequence"/>
</dbReference>
<evidence type="ECO:0000313" key="2">
    <source>
        <dbReference type="Proteomes" id="UP000036958"/>
    </source>
</evidence>
<dbReference type="EMBL" id="LGIA01000051">
    <property type="protein sequence ID" value="KOH46027.1"/>
    <property type="molecule type" value="Genomic_DNA"/>
</dbReference>
<accession>A0A0L8VCW5</accession>
<reference evidence="2" key="1">
    <citation type="submission" date="2015-07" db="EMBL/GenBank/DDBJ databases">
        <title>Genome sequencing of Sunxiuqinia dokdonensis strain SK.</title>
        <authorList>
            <person name="Ahn S."/>
            <person name="Kim B.-C."/>
        </authorList>
    </citation>
    <scope>NUCLEOTIDE SEQUENCE [LARGE SCALE GENOMIC DNA]</scope>
    <source>
        <strain evidence="2">SK</strain>
    </source>
</reference>
<gene>
    <name evidence="1" type="ORF">NC99_11570</name>
</gene>
<keyword evidence="2" id="KW-1185">Reference proteome</keyword>
<sequence>MQVLPKNRKGFEQRVQSLFRYYLYLVTISQFIPSDIF</sequence>
<comment type="caution">
    <text evidence="1">The sequence shown here is derived from an EMBL/GenBank/DDBJ whole genome shotgun (WGS) entry which is preliminary data.</text>
</comment>
<organism evidence="1 2">
    <name type="scientific">Sunxiuqinia dokdonensis</name>
    <dbReference type="NCBI Taxonomy" id="1409788"/>
    <lineage>
        <taxon>Bacteria</taxon>
        <taxon>Pseudomonadati</taxon>
        <taxon>Bacteroidota</taxon>
        <taxon>Bacteroidia</taxon>
        <taxon>Marinilabiliales</taxon>
        <taxon>Prolixibacteraceae</taxon>
        <taxon>Sunxiuqinia</taxon>
    </lineage>
</organism>
<dbReference type="AlphaFoldDB" id="A0A0L8VCW5"/>
<name>A0A0L8VCW5_9BACT</name>